<keyword evidence="1" id="KW-0175">Coiled coil</keyword>
<dbReference type="EMBL" id="AGBW02008030">
    <property type="protein sequence ID" value="OWR54265.1"/>
    <property type="molecule type" value="Genomic_DNA"/>
</dbReference>
<feature type="coiled-coil region" evidence="1">
    <location>
        <begin position="125"/>
        <end position="152"/>
    </location>
</feature>
<dbReference type="InParanoid" id="A0A212FKJ0"/>
<gene>
    <name evidence="3" type="ORF">KGM_203481</name>
</gene>
<feature type="compositionally biased region" description="Polar residues" evidence="2">
    <location>
        <begin position="25"/>
        <end position="39"/>
    </location>
</feature>
<dbReference type="Proteomes" id="UP000007151">
    <property type="component" value="Unassembled WGS sequence"/>
</dbReference>
<evidence type="ECO:0000256" key="1">
    <source>
        <dbReference type="SAM" id="Coils"/>
    </source>
</evidence>
<feature type="region of interest" description="Disordered" evidence="2">
    <location>
        <begin position="77"/>
        <end position="103"/>
    </location>
</feature>
<sequence length="229" mass="25581">MSRVINRSRENLKAVSTVTRHEAPTATQLGAKPSSSNISRGAYRELPTVLKDYVPELSINKSRKSDVRVKPKKTLESLDPATSPLSKIKSSDLQNRSRRIRGSAPSLVNPNQILWSDSHYRQCLSSRSHTKLKELKDEIKEFEEKEKLLKIRSHLYKKCGIVLNDAGQVSADKAVQVQDIAASVGMPLESVGRTILVKVCGGTDLRTSDRGSDQNITSWTKYSLHHTYI</sequence>
<name>A0A212FKJ0_DANPL</name>
<reference evidence="3 4" key="1">
    <citation type="journal article" date="2011" name="Cell">
        <title>The monarch butterfly genome yields insights into long-distance migration.</title>
        <authorList>
            <person name="Zhan S."/>
            <person name="Merlin C."/>
            <person name="Boore J.L."/>
            <person name="Reppert S.M."/>
        </authorList>
    </citation>
    <scope>NUCLEOTIDE SEQUENCE [LARGE SCALE GENOMIC DNA]</scope>
    <source>
        <strain evidence="3">F-2</strain>
    </source>
</reference>
<accession>A0A212FKJ0</accession>
<dbReference type="KEGG" id="dpl:KGM_203481"/>
<feature type="region of interest" description="Disordered" evidence="2">
    <location>
        <begin position="1"/>
        <end position="40"/>
    </location>
</feature>
<dbReference type="eggNOG" id="ENOG502TCI7">
    <property type="taxonomic scope" value="Eukaryota"/>
</dbReference>
<evidence type="ECO:0000256" key="2">
    <source>
        <dbReference type="SAM" id="MobiDB-lite"/>
    </source>
</evidence>
<keyword evidence="4" id="KW-1185">Reference proteome</keyword>
<comment type="caution">
    <text evidence="3">The sequence shown here is derived from an EMBL/GenBank/DDBJ whole genome shotgun (WGS) entry which is preliminary data.</text>
</comment>
<dbReference type="AlphaFoldDB" id="A0A212FKJ0"/>
<evidence type="ECO:0000313" key="3">
    <source>
        <dbReference type="EMBL" id="OWR54265.1"/>
    </source>
</evidence>
<organism evidence="3 4">
    <name type="scientific">Danaus plexippus plexippus</name>
    <dbReference type="NCBI Taxonomy" id="278856"/>
    <lineage>
        <taxon>Eukaryota</taxon>
        <taxon>Metazoa</taxon>
        <taxon>Ecdysozoa</taxon>
        <taxon>Arthropoda</taxon>
        <taxon>Hexapoda</taxon>
        <taxon>Insecta</taxon>
        <taxon>Pterygota</taxon>
        <taxon>Neoptera</taxon>
        <taxon>Endopterygota</taxon>
        <taxon>Lepidoptera</taxon>
        <taxon>Glossata</taxon>
        <taxon>Ditrysia</taxon>
        <taxon>Papilionoidea</taxon>
        <taxon>Nymphalidae</taxon>
        <taxon>Danainae</taxon>
        <taxon>Danaini</taxon>
        <taxon>Danaina</taxon>
        <taxon>Danaus</taxon>
        <taxon>Danaus</taxon>
    </lineage>
</organism>
<protein>
    <submittedName>
        <fullName evidence="3">Uncharacterized protein</fullName>
    </submittedName>
</protein>
<proteinExistence type="predicted"/>
<evidence type="ECO:0000313" key="4">
    <source>
        <dbReference type="Proteomes" id="UP000007151"/>
    </source>
</evidence>